<evidence type="ECO:0000313" key="4">
    <source>
        <dbReference type="Proteomes" id="UP001251528"/>
    </source>
</evidence>
<keyword evidence="1" id="KW-0472">Membrane</keyword>
<proteinExistence type="predicted"/>
<organism evidence="3 4">
    <name type="scientific">Conoideocrella luteorostrata</name>
    <dbReference type="NCBI Taxonomy" id="1105319"/>
    <lineage>
        <taxon>Eukaryota</taxon>
        <taxon>Fungi</taxon>
        <taxon>Dikarya</taxon>
        <taxon>Ascomycota</taxon>
        <taxon>Pezizomycotina</taxon>
        <taxon>Sordariomycetes</taxon>
        <taxon>Hypocreomycetidae</taxon>
        <taxon>Hypocreales</taxon>
        <taxon>Clavicipitaceae</taxon>
        <taxon>Conoideocrella</taxon>
    </lineage>
</organism>
<feature type="transmembrane region" description="Helical" evidence="1">
    <location>
        <begin position="101"/>
        <end position="124"/>
    </location>
</feature>
<keyword evidence="1" id="KW-0812">Transmembrane</keyword>
<keyword evidence="4" id="KW-1185">Reference proteome</keyword>
<reference evidence="3" key="1">
    <citation type="submission" date="2023-06" db="EMBL/GenBank/DDBJ databases">
        <title>Conoideocrella luteorostrata (Hypocreales: Clavicipitaceae), a potential biocontrol fungus for elongate hemlock scale in United States Christmas tree production areas.</title>
        <authorList>
            <person name="Barrett H."/>
            <person name="Lovett B."/>
            <person name="Macias A.M."/>
            <person name="Stajich J.E."/>
            <person name="Kasson M.T."/>
        </authorList>
    </citation>
    <scope>NUCLEOTIDE SEQUENCE</scope>
    <source>
        <strain evidence="3">ARSEF 14590</strain>
    </source>
</reference>
<evidence type="ECO:0000256" key="1">
    <source>
        <dbReference type="SAM" id="Phobius"/>
    </source>
</evidence>
<dbReference type="EMBL" id="JASWJB010000294">
    <property type="protein sequence ID" value="KAK2592023.1"/>
    <property type="molecule type" value="Genomic_DNA"/>
</dbReference>
<dbReference type="AlphaFoldDB" id="A0AAJ0CHN0"/>
<keyword evidence="1" id="KW-1133">Transmembrane helix</keyword>
<dbReference type="PANTHER" id="PTHR39614:SF2">
    <property type="entry name" value="INTEGRAL MEMBRANE PROTEIN"/>
    <property type="match status" value="1"/>
</dbReference>
<feature type="transmembrane region" description="Helical" evidence="1">
    <location>
        <begin position="20"/>
        <end position="43"/>
    </location>
</feature>
<sequence>MSSPQTESHPTAVTFYDHGALITITAVVGATWTVLVCIIRLYIRLRLNGPFGLDDVAALFATAVGIAQTAVTLAGVQDGLGKQQDLLSSNQVHSAMKFRRWVAVEILSIFIEFSISAMAIIVVWSLGMALKTKVMVVSAFSAQLLVIVPIIFRLIFVRRLVLMKEATFAPTETIVATQVVLHFSIMAATFPCFRQFLQVFDSGLGATTKIRSETDSGSTTLDSHALQSFPSARARGDRRRGEEVKLRPDSTAEIVTEVASFSREDDVGHEEASRSFDTLGSERAILRTREWRIRFDAYEQGKLGEGRDKLTERGYNATRE</sequence>
<accession>A0AAJ0CHN0</accession>
<comment type="caution">
    <text evidence="3">The sequence shown here is derived from an EMBL/GenBank/DDBJ whole genome shotgun (WGS) entry which is preliminary data.</text>
</comment>
<dbReference type="Proteomes" id="UP001251528">
    <property type="component" value="Unassembled WGS sequence"/>
</dbReference>
<feature type="transmembrane region" description="Helical" evidence="1">
    <location>
        <begin position="136"/>
        <end position="156"/>
    </location>
</feature>
<gene>
    <name evidence="3" type="ORF">QQS21_010294</name>
</gene>
<dbReference type="Pfam" id="PF20684">
    <property type="entry name" value="Fung_rhodopsin"/>
    <property type="match status" value="1"/>
</dbReference>
<dbReference type="PANTHER" id="PTHR39614">
    <property type="entry name" value="INTEGRAL MEMBRANE PROTEIN"/>
    <property type="match status" value="1"/>
</dbReference>
<feature type="domain" description="Rhodopsin" evidence="2">
    <location>
        <begin position="101"/>
        <end position="198"/>
    </location>
</feature>
<name>A0AAJ0CHN0_9HYPO</name>
<evidence type="ECO:0000313" key="3">
    <source>
        <dbReference type="EMBL" id="KAK2592023.1"/>
    </source>
</evidence>
<dbReference type="InterPro" id="IPR049326">
    <property type="entry name" value="Rhodopsin_dom_fungi"/>
</dbReference>
<protein>
    <recommendedName>
        <fullName evidence="2">Rhodopsin domain-containing protein</fullName>
    </recommendedName>
</protein>
<evidence type="ECO:0000259" key="2">
    <source>
        <dbReference type="Pfam" id="PF20684"/>
    </source>
</evidence>